<dbReference type="InterPro" id="IPR002711">
    <property type="entry name" value="HNH"/>
</dbReference>
<accession>A0A3G6IXW8</accession>
<reference evidence="2 3" key="1">
    <citation type="submission" date="2018-11" db="EMBL/GenBank/DDBJ databases">
        <authorList>
            <person name="Kleinhagauer T."/>
            <person name="Glaeser S.P."/>
            <person name="Spergser J."/>
            <person name="Ruckert C."/>
            <person name="Kaempfer P."/>
            <person name="Busse H.-J."/>
        </authorList>
    </citation>
    <scope>NUCLEOTIDE SEQUENCE [LARGE SCALE GENOMIC DNA]</scope>
    <source>
        <strain evidence="2 3">W8</strain>
    </source>
</reference>
<evidence type="ECO:0000259" key="1">
    <source>
        <dbReference type="SMART" id="SM00507"/>
    </source>
</evidence>
<dbReference type="GO" id="GO:0008270">
    <property type="term" value="F:zinc ion binding"/>
    <property type="evidence" value="ECO:0007669"/>
    <property type="project" value="InterPro"/>
</dbReference>
<dbReference type="SMART" id="SM00507">
    <property type="entry name" value="HNHc"/>
    <property type="match status" value="1"/>
</dbReference>
<dbReference type="AlphaFoldDB" id="A0A3G6IXW8"/>
<dbReference type="GO" id="GO:0003676">
    <property type="term" value="F:nucleic acid binding"/>
    <property type="evidence" value="ECO:0007669"/>
    <property type="project" value="InterPro"/>
</dbReference>
<dbReference type="KEGG" id="cgk:CGERO_01455"/>
<name>A0A3G6IXW8_9CORY</name>
<protein>
    <submittedName>
        <fullName evidence="2">HNH endonuclease</fullName>
    </submittedName>
</protein>
<dbReference type="Proteomes" id="UP000271587">
    <property type="component" value="Chromosome"/>
</dbReference>
<dbReference type="EMBL" id="CP033897">
    <property type="protein sequence ID" value="AZA10625.1"/>
    <property type="molecule type" value="Genomic_DNA"/>
</dbReference>
<dbReference type="RefSeq" id="WP_123933085.1">
    <property type="nucleotide sequence ID" value="NZ_CP033897.1"/>
</dbReference>
<dbReference type="CDD" id="cd00085">
    <property type="entry name" value="HNHc"/>
    <property type="match status" value="1"/>
</dbReference>
<organism evidence="2 3">
    <name type="scientific">Corynebacterium gerontici</name>
    <dbReference type="NCBI Taxonomy" id="2079234"/>
    <lineage>
        <taxon>Bacteria</taxon>
        <taxon>Bacillati</taxon>
        <taxon>Actinomycetota</taxon>
        <taxon>Actinomycetes</taxon>
        <taxon>Mycobacteriales</taxon>
        <taxon>Corynebacteriaceae</taxon>
        <taxon>Corynebacterium</taxon>
    </lineage>
</organism>
<dbReference type="Gene3D" id="1.10.30.50">
    <property type="match status" value="1"/>
</dbReference>
<proteinExistence type="predicted"/>
<sequence length="341" mass="38429">MFYRNCNLDDDLSQQGVFLRRYEYLMWEEATPTVAGSNWEMDALEVGASLGMSASAVLNRFSAVYTMWNLPATYKVFRQHWHLDIPRLLAISSALSEADNYPQYDEAIAEFLTPSVEDEAVPSARQIRNFIRGLQEPFDQSQDEEEDQLWVVPATNGRTAVGVVSSDATASLIRERLRAEASKGDVPMGELLLQMLQGNTKVMLNVYEDASGTIRTAAGAQFSEIEATWLRERAARRVLSRDETTDAYRFTSRMRAFIAGRDGHCRYPGCTVPDYACDIDHVLEFDRGGKTTPSNAQLLCRHHHNLKTYKRLTCSIDEHAVVTWHIGEKEIRTTPGGVLPP</sequence>
<keyword evidence="2" id="KW-0378">Hydrolase</keyword>
<dbReference type="GO" id="GO:0004519">
    <property type="term" value="F:endonuclease activity"/>
    <property type="evidence" value="ECO:0007669"/>
    <property type="project" value="UniProtKB-KW"/>
</dbReference>
<dbReference type="InterPro" id="IPR003615">
    <property type="entry name" value="HNH_nuc"/>
</dbReference>
<keyword evidence="2" id="KW-0540">Nuclease</keyword>
<feature type="domain" description="HNH nuclease" evidence="1">
    <location>
        <begin position="253"/>
        <end position="305"/>
    </location>
</feature>
<keyword evidence="2" id="KW-0255">Endonuclease</keyword>
<dbReference type="Pfam" id="PF01844">
    <property type="entry name" value="HNH"/>
    <property type="match status" value="1"/>
</dbReference>
<dbReference type="OrthoDB" id="4413566at2"/>
<gene>
    <name evidence="2" type="ORF">CGERO_01455</name>
</gene>
<evidence type="ECO:0000313" key="2">
    <source>
        <dbReference type="EMBL" id="AZA10625.1"/>
    </source>
</evidence>
<keyword evidence="3" id="KW-1185">Reference proteome</keyword>
<evidence type="ECO:0000313" key="3">
    <source>
        <dbReference type="Proteomes" id="UP000271587"/>
    </source>
</evidence>